<reference evidence="2 3" key="1">
    <citation type="journal article" date="2015" name="MBio">
        <title>Genome-Resolved Metagenomic Analysis Reveals Roles for Candidate Phyla and Other Microbial Community Members in Biogeochemical Transformations in Oil Reservoirs.</title>
        <authorList>
            <person name="Hu P."/>
            <person name="Tom L."/>
            <person name="Singh A."/>
            <person name="Thomas B.C."/>
            <person name="Baker B.J."/>
            <person name="Piceno Y.M."/>
            <person name="Andersen G.L."/>
            <person name="Banfield J.F."/>
        </authorList>
    </citation>
    <scope>NUCLEOTIDE SEQUENCE [LARGE SCALE GENOMIC DNA]</scope>
    <source>
        <strain evidence="2">46_16</strain>
    </source>
</reference>
<feature type="domain" description="DUF2344" evidence="1">
    <location>
        <begin position="16"/>
        <end position="198"/>
    </location>
</feature>
<dbReference type="EMBL" id="LGFU01000124">
    <property type="protein sequence ID" value="KUK45881.1"/>
    <property type="molecule type" value="Genomic_DNA"/>
</dbReference>
<dbReference type="Proteomes" id="UP000064249">
    <property type="component" value="Unassembled WGS sequence"/>
</dbReference>
<dbReference type="InterPro" id="IPR018768">
    <property type="entry name" value="DUF2344"/>
</dbReference>
<name>A0A117LGG9_9CHLR</name>
<comment type="caution">
    <text evidence="2">The sequence shown here is derived from an EMBL/GenBank/DDBJ whole genome shotgun (WGS) entry which is preliminary data.</text>
</comment>
<evidence type="ECO:0000313" key="2">
    <source>
        <dbReference type="EMBL" id="KUK45881.1"/>
    </source>
</evidence>
<gene>
    <name evidence="2" type="ORF">XD73_1243</name>
</gene>
<dbReference type="Pfam" id="PF10105">
    <property type="entry name" value="DUF2344"/>
    <property type="match status" value="1"/>
</dbReference>
<proteinExistence type="predicted"/>
<evidence type="ECO:0000259" key="1">
    <source>
        <dbReference type="Pfam" id="PF10105"/>
    </source>
</evidence>
<sequence>MDGSAPDMNPQEEITRIRVLYTKGDSLRFTGHLDMQRLWERLLRRSNLPVRYSQGFHPRARMNLASALPLGFVSDAELLDFWMNEPLPIKEIRSRLSDAAPPGLEIKEVSQAALSEDALQVQMTASEFEVEFFDPQDAEALNKKVDDFLSQDTIMRRRRKKVYDLRPLVIEINVINLENGEPALRMKLKAEEGATGRPDEVLDELGFQNTEYLVCRTKLLFS</sequence>
<evidence type="ECO:0000313" key="3">
    <source>
        <dbReference type="Proteomes" id="UP000064249"/>
    </source>
</evidence>
<dbReference type="NCBIfam" id="TIGR03936">
    <property type="entry name" value="sam_1_link_chp"/>
    <property type="match status" value="1"/>
</dbReference>
<accession>A0A117LGG9</accession>
<organism evidence="2 3">
    <name type="scientific">Anaerolinea thermophila</name>
    <dbReference type="NCBI Taxonomy" id="167964"/>
    <lineage>
        <taxon>Bacteria</taxon>
        <taxon>Bacillati</taxon>
        <taxon>Chloroflexota</taxon>
        <taxon>Anaerolineae</taxon>
        <taxon>Anaerolineales</taxon>
        <taxon>Anaerolineaceae</taxon>
        <taxon>Anaerolinea</taxon>
    </lineage>
</organism>
<dbReference type="AlphaFoldDB" id="A0A117LGG9"/>
<protein>
    <recommendedName>
        <fullName evidence="1">DUF2344 domain-containing protein</fullName>
    </recommendedName>
</protein>